<feature type="coiled-coil region" evidence="1">
    <location>
        <begin position="522"/>
        <end position="568"/>
    </location>
</feature>
<feature type="compositionally biased region" description="Polar residues" evidence="2">
    <location>
        <begin position="444"/>
        <end position="454"/>
    </location>
</feature>
<organism evidence="3 4">
    <name type="scientific">Stylonychia lemnae</name>
    <name type="common">Ciliate</name>
    <dbReference type="NCBI Taxonomy" id="5949"/>
    <lineage>
        <taxon>Eukaryota</taxon>
        <taxon>Sar</taxon>
        <taxon>Alveolata</taxon>
        <taxon>Ciliophora</taxon>
        <taxon>Intramacronucleata</taxon>
        <taxon>Spirotrichea</taxon>
        <taxon>Stichotrichia</taxon>
        <taxon>Sporadotrichida</taxon>
        <taxon>Oxytrichidae</taxon>
        <taxon>Stylonychinae</taxon>
        <taxon>Stylonychia</taxon>
    </lineage>
</organism>
<feature type="region of interest" description="Disordered" evidence="2">
    <location>
        <begin position="46"/>
        <end position="94"/>
    </location>
</feature>
<keyword evidence="4" id="KW-1185">Reference proteome</keyword>
<evidence type="ECO:0000313" key="3">
    <source>
        <dbReference type="EMBL" id="CDW77251.1"/>
    </source>
</evidence>
<protein>
    <submittedName>
        <fullName evidence="3">Uncharacterized protein</fullName>
    </submittedName>
</protein>
<gene>
    <name evidence="3" type="primary">Contig16688.g17778</name>
    <name evidence="3" type="ORF">STYLEM_6211</name>
</gene>
<feature type="compositionally biased region" description="Basic and acidic residues" evidence="2">
    <location>
        <begin position="421"/>
        <end position="438"/>
    </location>
</feature>
<dbReference type="Proteomes" id="UP000039865">
    <property type="component" value="Unassembled WGS sequence"/>
</dbReference>
<feature type="region of interest" description="Disordered" evidence="2">
    <location>
        <begin position="1"/>
        <end position="24"/>
    </location>
</feature>
<dbReference type="InParanoid" id="A0A078A5R5"/>
<feature type="compositionally biased region" description="Polar residues" evidence="2">
    <location>
        <begin position="411"/>
        <end position="420"/>
    </location>
</feature>
<feature type="region of interest" description="Disordered" evidence="2">
    <location>
        <begin position="808"/>
        <end position="828"/>
    </location>
</feature>
<keyword evidence="1" id="KW-0175">Coiled coil</keyword>
<feature type="region of interest" description="Disordered" evidence="2">
    <location>
        <begin position="280"/>
        <end position="336"/>
    </location>
</feature>
<evidence type="ECO:0000256" key="2">
    <source>
        <dbReference type="SAM" id="MobiDB-lite"/>
    </source>
</evidence>
<feature type="compositionally biased region" description="Polar residues" evidence="2">
    <location>
        <begin position="1"/>
        <end position="12"/>
    </location>
</feature>
<feature type="compositionally biased region" description="Polar residues" evidence="2">
    <location>
        <begin position="811"/>
        <end position="828"/>
    </location>
</feature>
<feature type="compositionally biased region" description="Polar residues" evidence="2">
    <location>
        <begin position="303"/>
        <end position="321"/>
    </location>
</feature>
<dbReference type="EMBL" id="CCKQ01005978">
    <property type="protein sequence ID" value="CDW77251.1"/>
    <property type="molecule type" value="Genomic_DNA"/>
</dbReference>
<feature type="compositionally biased region" description="Basic and acidic residues" evidence="2">
    <location>
        <begin position="221"/>
        <end position="236"/>
    </location>
</feature>
<sequence length="1356" mass="157284">MSKALKQSSANRTAGGIYQNINPSTSHRSLIQDSINIANTKQFKFDTSGSQRISQVRESKAQSKNKKKSNKENLITTHQSVERSPMTHQTVESRGQLTFRTSIDKKIMNSQQKSTKGGNLLTKTSAGDGHEQIQIFLRNESKKLLKKLKKTTKSKNFTHLSNFFMSSTLTTNKNTNRSPQHAPLNSNSQYYYSNTPQPPEYNAINFHHSKGGRNSVGYYPKSRDQSPTESLNRELQKRSKQFIKNSSQLRRTNLTNSKVKESLMKQLTLQQSKKMLQLGSQYDGSPQFDQKLKRGQRMKKIESQSTTRAKSSASKVMSSLKPQKMPENKHEFSCTPSSTFSKTQFIGQFAGSGSPPDMKTNGLINYMNQNLPVQQQQNSHQFMNNSMMNHQKNLQALQNSCLSVIKEKSSRQSIGAQQRSSIRDEMSASKRVSTDRSIHINKPPLSNFSTSPKTQKPKIPTYRPYQQHTRPAHMIKSENHSVNRQGRLAIDGQLRNQKNMNQKQRNFYHKVHNENVKQKKKAQQAIINKDQLENYIKVLKNESLPMIMKDIERTMSREKDKRKNLLRQINDDFGGVLSDKTALIQNQMNQEQNININQDIHEHLNFMMETTPSINDHHNKENILSAESQRMIHLKSIKNYTKRDKNLENALFGCKLKFTDQHNSLRSSLSMKIQQNLKRIQTGSGSGIIDDGKEYINQQPCQKSLLRSISNRQLSMQSDLIQTLISNNEGDLTNFDQNFMQPTKNQYKLQRLTKRLSDDNTTSTSKEKKTNIRSQMTIGDDKNGISRADINSINHQIFHIEEYTTPRLKPQAQSSPTQITENNETPLNNTFIDQNDLRKQVEAKLQIYQFQRVYGKTFDHQQDNQCDITNFSMELDMLNKMQIQKNNFDEIDQLPVMHEQLLPDLSCSLYKEEKSYNGKIVRFSKDERNKIFFQDPYRGKPKLKVDKKKIQMIMQNNYRLLEDMARSSQDFFQGGYVPQIPVQQYYNDIYSRSDETSFDNQRAFKYQQQVLQDNYLNICNNQLQQIFTRDTFQKLEEISLEQQQYMQINQMYGNNEDDDGMPQIINMSDSSQIIANNTYRQTLSNIPFNPFSTVLRQPKQSNNLIQCDQQNELLLLNTSHEDSSSLTETTFKDSQQIDEKVLKLIGRESFDELESIKEDSQLYFGNAPIKQFQHQRMFSRNSNLSYNPFGNAMFSRDCAQNSFFGVVEEEQKISPFNQFNFKLQRQLFNSSITIASPQKPTIATESFNDPLEQTKIREELQLPKIDNYQYVSVYRVIPYPILSNQGMNQLHFKIYDAVGWFENQTRVQENLPNLEYFDFDKPDFDLMSSDLSIDQQYTGEDFNDGESQNLLSESYN</sequence>
<feature type="region of interest" description="Disordered" evidence="2">
    <location>
        <begin position="409"/>
        <end position="458"/>
    </location>
</feature>
<reference evidence="3 4" key="1">
    <citation type="submission" date="2014-06" db="EMBL/GenBank/DDBJ databases">
        <authorList>
            <person name="Swart Estienne"/>
        </authorList>
    </citation>
    <scope>NUCLEOTIDE SEQUENCE [LARGE SCALE GENOMIC DNA]</scope>
    <source>
        <strain evidence="3 4">130c</strain>
    </source>
</reference>
<dbReference type="OrthoDB" id="10692841at2759"/>
<feature type="compositionally biased region" description="Polar residues" evidence="2">
    <location>
        <begin position="171"/>
        <end position="195"/>
    </location>
</feature>
<evidence type="ECO:0000256" key="1">
    <source>
        <dbReference type="SAM" id="Coils"/>
    </source>
</evidence>
<accession>A0A078A5R5</accession>
<evidence type="ECO:0000313" key="4">
    <source>
        <dbReference type="Proteomes" id="UP000039865"/>
    </source>
</evidence>
<feature type="region of interest" description="Disordered" evidence="2">
    <location>
        <begin position="171"/>
        <end position="236"/>
    </location>
</feature>
<proteinExistence type="predicted"/>
<name>A0A078A5R5_STYLE</name>